<dbReference type="Pfam" id="PF00106">
    <property type="entry name" value="adh_short"/>
    <property type="match status" value="1"/>
</dbReference>
<evidence type="ECO:0000256" key="3">
    <source>
        <dbReference type="ARBA" id="ARBA00023002"/>
    </source>
</evidence>
<dbReference type="PANTHER" id="PTHR43544:SF7">
    <property type="entry name" value="NADB-LER2"/>
    <property type="match status" value="1"/>
</dbReference>
<proteinExistence type="inferred from homology"/>
<dbReference type="RefSeq" id="XP_013346961.1">
    <property type="nucleotide sequence ID" value="XM_013491507.1"/>
</dbReference>
<dbReference type="Proteomes" id="UP000030641">
    <property type="component" value="Unassembled WGS sequence"/>
</dbReference>
<dbReference type="GeneID" id="25371383"/>
<name>A0A074YWV4_AURSE</name>
<dbReference type="SUPFAM" id="SSF51735">
    <property type="entry name" value="NAD(P)-binding Rossmann-fold domains"/>
    <property type="match status" value="1"/>
</dbReference>
<dbReference type="HOGENOM" id="CLU_010194_9_1_1"/>
<dbReference type="STRING" id="1043005.A0A074YWV4"/>
<sequence length="251" mass="26816">MTYNILISGSTKGLGRAFVAKYLSRPNTTVVATVRDPSTQEAQALHSISKAEGSNLIVVKIESRSDTDCISAVNFLHDQGISHLDVVIANAGFYTVPKEPAVAKITAEELLDHVNVNAAGPVRLFQATLPLLNAAEKPIFVYISSMAGSIAATGDLPFGVGVYGASKAAGNFLVRRIHQENPELIAFAMHPGAVKTEGGLVVSGDLGMLQYEEFFTTLEKSINGMVGKIDNATRENSSGKFLCFDDTPLEW</sequence>
<dbReference type="PRINTS" id="PR00081">
    <property type="entry name" value="GDHRDH"/>
</dbReference>
<reference evidence="4 5" key="1">
    <citation type="journal article" date="2014" name="BMC Genomics">
        <title>Genome sequencing of four Aureobasidium pullulans varieties: biotechnological potential, stress tolerance, and description of new species.</title>
        <authorList>
            <person name="Gostin Ar C."/>
            <person name="Ohm R.A."/>
            <person name="Kogej T."/>
            <person name="Sonjak S."/>
            <person name="Turk M."/>
            <person name="Zajc J."/>
            <person name="Zalar P."/>
            <person name="Grube M."/>
            <person name="Sun H."/>
            <person name="Han J."/>
            <person name="Sharma A."/>
            <person name="Chiniquy J."/>
            <person name="Ngan C.Y."/>
            <person name="Lipzen A."/>
            <person name="Barry K."/>
            <person name="Grigoriev I.V."/>
            <person name="Gunde-Cimerman N."/>
        </authorList>
    </citation>
    <scope>NUCLEOTIDE SEQUENCE [LARGE SCALE GENOMIC DNA]</scope>
    <source>
        <strain evidence="4 5">EXF-2481</strain>
    </source>
</reference>
<dbReference type="GO" id="GO:0005737">
    <property type="term" value="C:cytoplasm"/>
    <property type="evidence" value="ECO:0007669"/>
    <property type="project" value="TreeGrafter"/>
</dbReference>
<evidence type="ECO:0000256" key="1">
    <source>
        <dbReference type="ARBA" id="ARBA00006484"/>
    </source>
</evidence>
<dbReference type="GO" id="GO:0016491">
    <property type="term" value="F:oxidoreductase activity"/>
    <property type="evidence" value="ECO:0007669"/>
    <property type="project" value="UniProtKB-KW"/>
</dbReference>
<gene>
    <name evidence="4" type="ORF">AUEXF2481DRAFT_77134</name>
</gene>
<protein>
    <submittedName>
        <fullName evidence="4">Uncharacterized protein</fullName>
    </submittedName>
</protein>
<dbReference type="InterPro" id="IPR051468">
    <property type="entry name" value="Fungal_SecMetab_SDRs"/>
</dbReference>
<dbReference type="PANTHER" id="PTHR43544">
    <property type="entry name" value="SHORT-CHAIN DEHYDROGENASE/REDUCTASE"/>
    <property type="match status" value="1"/>
</dbReference>
<dbReference type="OMA" id="RLFQATW"/>
<evidence type="ECO:0000313" key="5">
    <source>
        <dbReference type="Proteomes" id="UP000030641"/>
    </source>
</evidence>
<comment type="similarity">
    <text evidence="1">Belongs to the short-chain dehydrogenases/reductases (SDR) family.</text>
</comment>
<evidence type="ECO:0000313" key="4">
    <source>
        <dbReference type="EMBL" id="KEQ98632.1"/>
    </source>
</evidence>
<keyword evidence="2" id="KW-0521">NADP</keyword>
<dbReference type="OrthoDB" id="9876299at2759"/>
<dbReference type="InterPro" id="IPR002347">
    <property type="entry name" value="SDR_fam"/>
</dbReference>
<dbReference type="EMBL" id="KL584752">
    <property type="protein sequence ID" value="KEQ98632.1"/>
    <property type="molecule type" value="Genomic_DNA"/>
</dbReference>
<keyword evidence="5" id="KW-1185">Reference proteome</keyword>
<organism evidence="4 5">
    <name type="scientific">Aureobasidium subglaciale (strain EXF-2481)</name>
    <name type="common">Aureobasidium pullulans var. subglaciale</name>
    <dbReference type="NCBI Taxonomy" id="1043005"/>
    <lineage>
        <taxon>Eukaryota</taxon>
        <taxon>Fungi</taxon>
        <taxon>Dikarya</taxon>
        <taxon>Ascomycota</taxon>
        <taxon>Pezizomycotina</taxon>
        <taxon>Dothideomycetes</taxon>
        <taxon>Dothideomycetidae</taxon>
        <taxon>Dothideales</taxon>
        <taxon>Saccotheciaceae</taxon>
        <taxon>Aureobasidium</taxon>
    </lineage>
</organism>
<dbReference type="InterPro" id="IPR036291">
    <property type="entry name" value="NAD(P)-bd_dom_sf"/>
</dbReference>
<dbReference type="AlphaFoldDB" id="A0A074YWV4"/>
<dbReference type="InParanoid" id="A0A074YWV4"/>
<accession>A0A074YWV4</accession>
<evidence type="ECO:0000256" key="2">
    <source>
        <dbReference type="ARBA" id="ARBA00022857"/>
    </source>
</evidence>
<keyword evidence="3" id="KW-0560">Oxidoreductase</keyword>
<dbReference type="Gene3D" id="3.40.50.720">
    <property type="entry name" value="NAD(P)-binding Rossmann-like Domain"/>
    <property type="match status" value="1"/>
</dbReference>